<reference evidence="2" key="2">
    <citation type="submission" date="2023-06" db="EMBL/GenBank/DDBJ databases">
        <authorList>
            <consortium name="Lawrence Berkeley National Laboratory"/>
            <person name="Haridas S."/>
            <person name="Hensen N."/>
            <person name="Bonometti L."/>
            <person name="Westerberg I."/>
            <person name="Brannstrom I.O."/>
            <person name="Guillou S."/>
            <person name="Cros-Aarteil S."/>
            <person name="Calhoun S."/>
            <person name="Kuo A."/>
            <person name="Mondo S."/>
            <person name="Pangilinan J."/>
            <person name="Riley R."/>
            <person name="Labutti K."/>
            <person name="Andreopoulos B."/>
            <person name="Lipzen A."/>
            <person name="Chen C."/>
            <person name="Yanf M."/>
            <person name="Daum C."/>
            <person name="Ng V."/>
            <person name="Clum A."/>
            <person name="Steindorff A."/>
            <person name="Ohm R."/>
            <person name="Martin F."/>
            <person name="Silar P."/>
            <person name="Natvig D."/>
            <person name="Lalanne C."/>
            <person name="Gautier V."/>
            <person name="Ament-Velasquez S.L."/>
            <person name="Kruys A."/>
            <person name="Hutchinson M.I."/>
            <person name="Powell A.J."/>
            <person name="Barry K."/>
            <person name="Miller A.N."/>
            <person name="Grigoriev I.V."/>
            <person name="Debuchy R."/>
            <person name="Gladieux P."/>
            <person name="Thoren M.H."/>
            <person name="Johannesson H."/>
        </authorList>
    </citation>
    <scope>NUCLEOTIDE SEQUENCE</scope>
    <source>
        <strain evidence="2">CBS 958.72</strain>
    </source>
</reference>
<feature type="region of interest" description="Disordered" evidence="1">
    <location>
        <begin position="250"/>
        <end position="277"/>
    </location>
</feature>
<comment type="caution">
    <text evidence="2">The sequence shown here is derived from an EMBL/GenBank/DDBJ whole genome shotgun (WGS) entry which is preliminary data.</text>
</comment>
<evidence type="ECO:0008006" key="4">
    <source>
        <dbReference type="Google" id="ProtNLM"/>
    </source>
</evidence>
<reference evidence="2" key="1">
    <citation type="journal article" date="2023" name="Mol. Phylogenet. Evol.">
        <title>Genome-scale phylogeny and comparative genomics of the fungal order Sordariales.</title>
        <authorList>
            <person name="Hensen N."/>
            <person name="Bonometti L."/>
            <person name="Westerberg I."/>
            <person name="Brannstrom I.O."/>
            <person name="Guillou S."/>
            <person name="Cros-Aarteil S."/>
            <person name="Calhoun S."/>
            <person name="Haridas S."/>
            <person name="Kuo A."/>
            <person name="Mondo S."/>
            <person name="Pangilinan J."/>
            <person name="Riley R."/>
            <person name="LaButti K."/>
            <person name="Andreopoulos B."/>
            <person name="Lipzen A."/>
            <person name="Chen C."/>
            <person name="Yan M."/>
            <person name="Daum C."/>
            <person name="Ng V."/>
            <person name="Clum A."/>
            <person name="Steindorff A."/>
            <person name="Ohm R.A."/>
            <person name="Martin F."/>
            <person name="Silar P."/>
            <person name="Natvig D.O."/>
            <person name="Lalanne C."/>
            <person name="Gautier V."/>
            <person name="Ament-Velasquez S.L."/>
            <person name="Kruys A."/>
            <person name="Hutchinson M.I."/>
            <person name="Powell A.J."/>
            <person name="Barry K."/>
            <person name="Miller A.N."/>
            <person name="Grigoriev I.V."/>
            <person name="Debuchy R."/>
            <person name="Gladieux P."/>
            <person name="Hiltunen Thoren M."/>
            <person name="Johannesson H."/>
        </authorList>
    </citation>
    <scope>NUCLEOTIDE SEQUENCE</scope>
    <source>
        <strain evidence="2">CBS 958.72</strain>
    </source>
</reference>
<dbReference type="Proteomes" id="UP001287356">
    <property type="component" value="Unassembled WGS sequence"/>
</dbReference>
<dbReference type="EMBL" id="JAULSN010000004">
    <property type="protein sequence ID" value="KAK3373563.1"/>
    <property type="molecule type" value="Genomic_DNA"/>
</dbReference>
<keyword evidence="3" id="KW-1185">Reference proteome</keyword>
<gene>
    <name evidence="2" type="ORF">B0T24DRAFT_666787</name>
</gene>
<protein>
    <recommendedName>
        <fullName evidence="4">F-box domain-containing protein</fullName>
    </recommendedName>
</protein>
<feature type="compositionally biased region" description="Basic and acidic residues" evidence="1">
    <location>
        <begin position="255"/>
        <end position="273"/>
    </location>
</feature>
<evidence type="ECO:0000256" key="1">
    <source>
        <dbReference type="SAM" id="MobiDB-lite"/>
    </source>
</evidence>
<evidence type="ECO:0000313" key="3">
    <source>
        <dbReference type="Proteomes" id="UP001287356"/>
    </source>
</evidence>
<evidence type="ECO:0000313" key="2">
    <source>
        <dbReference type="EMBL" id="KAK3373563.1"/>
    </source>
</evidence>
<name>A0AAE0KB90_9PEZI</name>
<organism evidence="2 3">
    <name type="scientific">Lasiosphaeria ovina</name>
    <dbReference type="NCBI Taxonomy" id="92902"/>
    <lineage>
        <taxon>Eukaryota</taxon>
        <taxon>Fungi</taxon>
        <taxon>Dikarya</taxon>
        <taxon>Ascomycota</taxon>
        <taxon>Pezizomycotina</taxon>
        <taxon>Sordariomycetes</taxon>
        <taxon>Sordariomycetidae</taxon>
        <taxon>Sordariales</taxon>
        <taxon>Lasiosphaeriaceae</taxon>
        <taxon>Lasiosphaeria</taxon>
    </lineage>
</organism>
<proteinExistence type="predicted"/>
<sequence length="413" mass="46331">MGHLFSNLVWRRRAPYVPPLLNLPVEIVLCIADHLASSAAPEGTLALSLTCRCLFRILRADTAKLLLGSNDHGQQCRSSLLLLLGRDLGERFFSCARCCRLHSFSPRWAPWVPGEGSPECEQQWRFLHDARHSPPLLEDAKHAAWLLFFSPGTSEYKISFAHVRLVTNRHLYGAPKGLPLENLDLESKGVVGWASSLGGIHYWQQRSCLRKALDEGRRNRVCTHVMPGRVEFYEHRHGLRRVLALAAGPGEDDGLDKRPAWDRPPRNEAEKRAGARSALRPCRDEPGSCTICLTDYTTTVERGQQARETWRHDSGQIVYEPAVEGWRVTTTAYHGVGACRDVQDWRWVALCGSEPPESRGFSPWPGEGEVAGCITLVYNQGLSATALVVQKSWVGVIIRNMNAREWSELELES</sequence>
<dbReference type="AlphaFoldDB" id="A0AAE0KB90"/>
<accession>A0AAE0KB90</accession>